<keyword evidence="2" id="KW-1185">Reference proteome</keyword>
<proteinExistence type="predicted"/>
<reference evidence="1 2" key="1">
    <citation type="journal article" date="2019" name="Nat. Ecol. Evol.">
        <title>Megaphylogeny resolves global patterns of mushroom evolution.</title>
        <authorList>
            <person name="Varga T."/>
            <person name="Krizsan K."/>
            <person name="Foldi C."/>
            <person name="Dima B."/>
            <person name="Sanchez-Garcia M."/>
            <person name="Sanchez-Ramirez S."/>
            <person name="Szollosi G.J."/>
            <person name="Szarkandi J.G."/>
            <person name="Papp V."/>
            <person name="Albert L."/>
            <person name="Andreopoulos W."/>
            <person name="Angelini C."/>
            <person name="Antonin V."/>
            <person name="Barry K.W."/>
            <person name="Bougher N.L."/>
            <person name="Buchanan P."/>
            <person name="Buyck B."/>
            <person name="Bense V."/>
            <person name="Catcheside P."/>
            <person name="Chovatia M."/>
            <person name="Cooper J."/>
            <person name="Damon W."/>
            <person name="Desjardin D."/>
            <person name="Finy P."/>
            <person name="Geml J."/>
            <person name="Haridas S."/>
            <person name="Hughes K."/>
            <person name="Justo A."/>
            <person name="Karasinski D."/>
            <person name="Kautmanova I."/>
            <person name="Kiss B."/>
            <person name="Kocsube S."/>
            <person name="Kotiranta H."/>
            <person name="LaButti K.M."/>
            <person name="Lechner B.E."/>
            <person name="Liimatainen K."/>
            <person name="Lipzen A."/>
            <person name="Lukacs Z."/>
            <person name="Mihaltcheva S."/>
            <person name="Morgado L.N."/>
            <person name="Niskanen T."/>
            <person name="Noordeloos M.E."/>
            <person name="Ohm R.A."/>
            <person name="Ortiz-Santana B."/>
            <person name="Ovrebo C."/>
            <person name="Racz N."/>
            <person name="Riley R."/>
            <person name="Savchenko A."/>
            <person name="Shiryaev A."/>
            <person name="Soop K."/>
            <person name="Spirin V."/>
            <person name="Szebenyi C."/>
            <person name="Tomsovsky M."/>
            <person name="Tulloss R.E."/>
            <person name="Uehling J."/>
            <person name="Grigoriev I.V."/>
            <person name="Vagvolgyi C."/>
            <person name="Papp T."/>
            <person name="Martin F.M."/>
            <person name="Miettinen O."/>
            <person name="Hibbett D.S."/>
            <person name="Nagy L.G."/>
        </authorList>
    </citation>
    <scope>NUCLEOTIDE SEQUENCE [LARGE SCALE GENOMIC DNA]</scope>
    <source>
        <strain evidence="1 2">CBS 166.37</strain>
    </source>
</reference>
<dbReference type="AlphaFoldDB" id="A0A5C3MQ35"/>
<dbReference type="Proteomes" id="UP000308652">
    <property type="component" value="Unassembled WGS sequence"/>
</dbReference>
<evidence type="ECO:0000313" key="1">
    <source>
        <dbReference type="EMBL" id="TFK43321.1"/>
    </source>
</evidence>
<name>A0A5C3MQ35_9AGAR</name>
<gene>
    <name evidence="1" type="ORF">BDQ12DRAFT_674775</name>
</gene>
<feature type="non-terminal residue" evidence="1">
    <location>
        <position position="62"/>
    </location>
</feature>
<accession>A0A5C3MQ35</accession>
<evidence type="ECO:0000313" key="2">
    <source>
        <dbReference type="Proteomes" id="UP000308652"/>
    </source>
</evidence>
<protein>
    <submittedName>
        <fullName evidence="1">Uncharacterized protein</fullName>
    </submittedName>
</protein>
<organism evidence="1 2">
    <name type="scientific">Crucibulum laeve</name>
    <dbReference type="NCBI Taxonomy" id="68775"/>
    <lineage>
        <taxon>Eukaryota</taxon>
        <taxon>Fungi</taxon>
        <taxon>Dikarya</taxon>
        <taxon>Basidiomycota</taxon>
        <taxon>Agaricomycotina</taxon>
        <taxon>Agaricomycetes</taxon>
        <taxon>Agaricomycetidae</taxon>
        <taxon>Agaricales</taxon>
        <taxon>Agaricineae</taxon>
        <taxon>Nidulariaceae</taxon>
        <taxon>Crucibulum</taxon>
    </lineage>
</organism>
<dbReference type="EMBL" id="ML213591">
    <property type="protein sequence ID" value="TFK43321.1"/>
    <property type="molecule type" value="Genomic_DNA"/>
</dbReference>
<sequence>MRRDGPLSALDHIHRRVVSSVLAQRAEVHAEECRRQVWNNNRRAVNYGHDGRIRRKKEPVAS</sequence>